<dbReference type="PANTHER" id="PTHR22891">
    <property type="entry name" value="EUKARYOTIC TRANSLATION INITIATION FACTOR 2C"/>
    <property type="match status" value="1"/>
</dbReference>
<dbReference type="InterPro" id="IPR014811">
    <property type="entry name" value="ArgoL1"/>
</dbReference>
<evidence type="ECO:0000313" key="2">
    <source>
        <dbReference type="EMBL" id="MCI04039.1"/>
    </source>
</evidence>
<dbReference type="EMBL" id="LXQA010054107">
    <property type="protein sequence ID" value="MCI04039.1"/>
    <property type="molecule type" value="Genomic_DNA"/>
</dbReference>
<dbReference type="Pfam" id="PF16486">
    <property type="entry name" value="ArgoN"/>
    <property type="match status" value="1"/>
</dbReference>
<reference evidence="2 3" key="1">
    <citation type="journal article" date="2018" name="Front. Plant Sci.">
        <title>Red Clover (Trifolium pratense) and Zigzag Clover (T. medium) - A Picture of Genomic Similarities and Differences.</title>
        <authorList>
            <person name="Dluhosova J."/>
            <person name="Istvanek J."/>
            <person name="Nedelnik J."/>
            <person name="Repkova J."/>
        </authorList>
    </citation>
    <scope>NUCLEOTIDE SEQUENCE [LARGE SCALE GENOMIC DNA]</scope>
    <source>
        <strain evidence="3">cv. 10/8</strain>
        <tissue evidence="2">Leaf</tissue>
    </source>
</reference>
<feature type="domain" description="Argonaute linker 1" evidence="1">
    <location>
        <begin position="71"/>
        <end position="113"/>
    </location>
</feature>
<feature type="non-terminal residue" evidence="2">
    <location>
        <position position="113"/>
    </location>
</feature>
<dbReference type="AlphaFoldDB" id="A0A392NXV8"/>
<dbReference type="InterPro" id="IPR036085">
    <property type="entry name" value="PAZ_dom_sf"/>
</dbReference>
<evidence type="ECO:0000259" key="1">
    <source>
        <dbReference type="SMART" id="SM01163"/>
    </source>
</evidence>
<proteinExistence type="predicted"/>
<protein>
    <submittedName>
        <fullName evidence="2">Protein argonaute 4-like</fullName>
    </submittedName>
</protein>
<dbReference type="SUPFAM" id="SSF101690">
    <property type="entry name" value="PAZ domain"/>
    <property type="match status" value="1"/>
</dbReference>
<dbReference type="SMART" id="SM01163">
    <property type="entry name" value="DUF1785"/>
    <property type="match status" value="1"/>
</dbReference>
<dbReference type="InterPro" id="IPR032474">
    <property type="entry name" value="Argonaute_N"/>
</dbReference>
<dbReference type="Proteomes" id="UP000265520">
    <property type="component" value="Unassembled WGS sequence"/>
</dbReference>
<keyword evidence="3" id="KW-1185">Reference proteome</keyword>
<evidence type="ECO:0000313" key="3">
    <source>
        <dbReference type="Proteomes" id="UP000265520"/>
    </source>
</evidence>
<sequence length="113" mass="12830">MRVGSNSDEATKRMRRQSRSKTFKIEITYLAKIPLQEIANVVQGQESEHHQEVLNVLDVILSQNATKQGCLRIRQSYFHDNPRNISNIDGGVQCCRGFHSSFKVTQKGLSLNV</sequence>
<comment type="caution">
    <text evidence="2">The sequence shown here is derived from an EMBL/GenBank/DDBJ whole genome shotgun (WGS) entry which is preliminary data.</text>
</comment>
<name>A0A392NXV8_9FABA</name>
<dbReference type="Pfam" id="PF08699">
    <property type="entry name" value="ArgoL1"/>
    <property type="match status" value="1"/>
</dbReference>
<accession>A0A392NXV8</accession>
<organism evidence="2 3">
    <name type="scientific">Trifolium medium</name>
    <dbReference type="NCBI Taxonomy" id="97028"/>
    <lineage>
        <taxon>Eukaryota</taxon>
        <taxon>Viridiplantae</taxon>
        <taxon>Streptophyta</taxon>
        <taxon>Embryophyta</taxon>
        <taxon>Tracheophyta</taxon>
        <taxon>Spermatophyta</taxon>
        <taxon>Magnoliopsida</taxon>
        <taxon>eudicotyledons</taxon>
        <taxon>Gunneridae</taxon>
        <taxon>Pentapetalae</taxon>
        <taxon>rosids</taxon>
        <taxon>fabids</taxon>
        <taxon>Fabales</taxon>
        <taxon>Fabaceae</taxon>
        <taxon>Papilionoideae</taxon>
        <taxon>50 kb inversion clade</taxon>
        <taxon>NPAAA clade</taxon>
        <taxon>Hologalegina</taxon>
        <taxon>IRL clade</taxon>
        <taxon>Trifolieae</taxon>
        <taxon>Trifolium</taxon>
    </lineage>
</organism>